<sequence length="93" mass="10174">MFISPEGEAGRHPQRAVTVSWIDGVMRPFSPPLLLLLLALLRPFAACGTDFWCDSSTAGTIYQYNARTLNGSRTVNFGDFAGKSVLFVNVATY</sequence>
<dbReference type="PROSITE" id="PS51355">
    <property type="entry name" value="GLUTATHIONE_PEROXID_3"/>
    <property type="match status" value="1"/>
</dbReference>
<dbReference type="InterPro" id="IPR000889">
    <property type="entry name" value="Glutathione_peroxidase"/>
</dbReference>
<dbReference type="AlphaFoldDB" id="A0A3P9NHR6"/>
<reference evidence="6" key="1">
    <citation type="submission" date="2013-11" db="EMBL/GenBank/DDBJ databases">
        <title>The genomic landscape of the Guanapo guppy.</title>
        <authorList>
            <person name="Kuenstner A."/>
            <person name="Dreyer C."/>
        </authorList>
    </citation>
    <scope>NUCLEOTIDE SEQUENCE</scope>
    <source>
        <strain evidence="6">Guanapo</strain>
    </source>
</reference>
<reference evidence="5" key="3">
    <citation type="submission" date="2025-09" db="UniProtKB">
        <authorList>
            <consortium name="Ensembl"/>
        </authorList>
    </citation>
    <scope>IDENTIFICATION</scope>
    <source>
        <strain evidence="5">Guanapo</strain>
    </source>
</reference>
<dbReference type="Proteomes" id="UP000242638">
    <property type="component" value="Unassembled WGS sequence"/>
</dbReference>
<keyword evidence="3" id="KW-0560">Oxidoreductase</keyword>
<dbReference type="Gene3D" id="3.40.30.10">
    <property type="entry name" value="Glutaredoxin"/>
    <property type="match status" value="1"/>
</dbReference>
<comment type="similarity">
    <text evidence="1">Belongs to the glutathione peroxidase family.</text>
</comment>
<dbReference type="GeneTree" id="ENSGT00940000176927"/>
<dbReference type="STRING" id="8081.ENSPREP00000009126"/>
<proteinExistence type="inferred from homology"/>
<dbReference type="GO" id="GO:0004601">
    <property type="term" value="F:peroxidase activity"/>
    <property type="evidence" value="ECO:0007669"/>
    <property type="project" value="UniProtKB-KW"/>
</dbReference>
<dbReference type="Bgee" id="ENSPREG00000006230">
    <property type="expression patterns" value="Expressed in head and 1 other cell type or tissue"/>
</dbReference>
<accession>A0A3P9NHR6</accession>
<organism evidence="5 6">
    <name type="scientific">Poecilia reticulata</name>
    <name type="common">Guppy</name>
    <name type="synonym">Acanthophacelus reticulatus</name>
    <dbReference type="NCBI Taxonomy" id="8081"/>
    <lineage>
        <taxon>Eukaryota</taxon>
        <taxon>Metazoa</taxon>
        <taxon>Chordata</taxon>
        <taxon>Craniata</taxon>
        <taxon>Vertebrata</taxon>
        <taxon>Euteleostomi</taxon>
        <taxon>Actinopterygii</taxon>
        <taxon>Neopterygii</taxon>
        <taxon>Teleostei</taxon>
        <taxon>Neoteleostei</taxon>
        <taxon>Acanthomorphata</taxon>
        <taxon>Ovalentaria</taxon>
        <taxon>Atherinomorphae</taxon>
        <taxon>Cyprinodontiformes</taxon>
        <taxon>Poeciliidae</taxon>
        <taxon>Poeciliinae</taxon>
        <taxon>Poecilia</taxon>
    </lineage>
</organism>
<keyword evidence="4" id="KW-0732">Signal</keyword>
<protein>
    <submittedName>
        <fullName evidence="5">Uncharacterized protein</fullName>
    </submittedName>
</protein>
<dbReference type="Ensembl" id="ENSPRET00000009236.1">
    <property type="protein sequence ID" value="ENSPREP00000009126.1"/>
    <property type="gene ID" value="ENSPREG00000006230.1"/>
</dbReference>
<reference evidence="5" key="2">
    <citation type="submission" date="2025-08" db="UniProtKB">
        <authorList>
            <consortium name="Ensembl"/>
        </authorList>
    </citation>
    <scope>IDENTIFICATION</scope>
    <source>
        <strain evidence="5">Guanapo</strain>
    </source>
</reference>
<evidence type="ECO:0000313" key="6">
    <source>
        <dbReference type="Proteomes" id="UP000242638"/>
    </source>
</evidence>
<evidence type="ECO:0000256" key="3">
    <source>
        <dbReference type="ARBA" id="ARBA00023002"/>
    </source>
</evidence>
<evidence type="ECO:0000256" key="2">
    <source>
        <dbReference type="ARBA" id="ARBA00022559"/>
    </source>
</evidence>
<name>A0A3P9NHR6_POERE</name>
<feature type="chain" id="PRO_5018131423" evidence="4">
    <location>
        <begin position="48"/>
        <end position="93"/>
    </location>
</feature>
<keyword evidence="2" id="KW-0575">Peroxidase</keyword>
<dbReference type="GO" id="GO:0006979">
    <property type="term" value="P:response to oxidative stress"/>
    <property type="evidence" value="ECO:0007669"/>
    <property type="project" value="InterPro"/>
</dbReference>
<feature type="signal peptide" evidence="4">
    <location>
        <begin position="1"/>
        <end position="47"/>
    </location>
</feature>
<evidence type="ECO:0000256" key="4">
    <source>
        <dbReference type="SAM" id="SignalP"/>
    </source>
</evidence>
<evidence type="ECO:0000313" key="5">
    <source>
        <dbReference type="Ensembl" id="ENSPREP00000009126.1"/>
    </source>
</evidence>
<evidence type="ECO:0000256" key="1">
    <source>
        <dbReference type="ARBA" id="ARBA00006926"/>
    </source>
</evidence>
<keyword evidence="6" id="KW-1185">Reference proteome</keyword>